<evidence type="ECO:0000313" key="3">
    <source>
        <dbReference type="Proteomes" id="UP000051952"/>
    </source>
</evidence>
<evidence type="ECO:0000313" key="2">
    <source>
        <dbReference type="EMBL" id="CUF65048.1"/>
    </source>
</evidence>
<feature type="region of interest" description="Disordered" evidence="1">
    <location>
        <begin position="220"/>
        <end position="244"/>
    </location>
</feature>
<feature type="region of interest" description="Disordered" evidence="1">
    <location>
        <begin position="1"/>
        <end position="54"/>
    </location>
</feature>
<feature type="region of interest" description="Disordered" evidence="1">
    <location>
        <begin position="185"/>
        <end position="207"/>
    </location>
</feature>
<organism evidence="2 3">
    <name type="scientific">Bodo saltans</name>
    <name type="common">Flagellated protozoan</name>
    <dbReference type="NCBI Taxonomy" id="75058"/>
    <lineage>
        <taxon>Eukaryota</taxon>
        <taxon>Discoba</taxon>
        <taxon>Euglenozoa</taxon>
        <taxon>Kinetoplastea</taxon>
        <taxon>Metakinetoplastina</taxon>
        <taxon>Eubodonida</taxon>
        <taxon>Bodonidae</taxon>
        <taxon>Bodo</taxon>
    </lineage>
</organism>
<dbReference type="VEuPathDB" id="TriTrypDB:BSAL_64435"/>
<proteinExistence type="predicted"/>
<sequence length="411" mass="45050">MHHPSVSTCSISPRCGSARRAEEASSLSRPGTGRRVLATDSPRGHSASRPTSSSHKKIELFYLTRPSSGYQRRQLEAPLFAEDVAIQRSRVSSARVQRSAVASDPETPTHLPAPQSADTTVHFQFPQDAPEVRRTSNPCVNWQDPEEEEVTFTVFHHQPAPPLVSSSASTLPFSPLAMLQTLRTQRSSLRRPSRLPTPPVIPPIEDLISGGGRRRVSLFPQYPSRKDEVTEQKPRPLSSSDHEVDLADAETGIEAFQFRSGSPLGAARSTLGPLDRDEDKPQEAINADQARKRAFYAKMNDVIAINAGVHLTIPSFPSLPHFQTMHPLDLAREVNTSELPYSLRVGGYSPNVATARGDETNAAGVAALENRRGFMSVAQWRREGRASNFVMPPTCNPGPVVASGWSFTTRK</sequence>
<dbReference type="Proteomes" id="UP000051952">
    <property type="component" value="Unassembled WGS sequence"/>
</dbReference>
<dbReference type="AlphaFoldDB" id="A0A0S4INC5"/>
<feature type="compositionally biased region" description="Basic and acidic residues" evidence="1">
    <location>
        <begin position="224"/>
        <end position="244"/>
    </location>
</feature>
<feature type="compositionally biased region" description="Low complexity" evidence="1">
    <location>
        <begin position="91"/>
        <end position="103"/>
    </location>
</feature>
<dbReference type="EMBL" id="CYKH01000376">
    <property type="protein sequence ID" value="CUF65048.1"/>
    <property type="molecule type" value="Genomic_DNA"/>
</dbReference>
<feature type="region of interest" description="Disordered" evidence="1">
    <location>
        <begin position="91"/>
        <end position="119"/>
    </location>
</feature>
<feature type="region of interest" description="Disordered" evidence="1">
    <location>
        <begin position="264"/>
        <end position="283"/>
    </location>
</feature>
<protein>
    <submittedName>
        <fullName evidence="2">Uncharacterized protein</fullName>
    </submittedName>
</protein>
<accession>A0A0S4INC5</accession>
<evidence type="ECO:0000256" key="1">
    <source>
        <dbReference type="SAM" id="MobiDB-lite"/>
    </source>
</evidence>
<reference evidence="3" key="1">
    <citation type="submission" date="2015-09" db="EMBL/GenBank/DDBJ databases">
        <authorList>
            <consortium name="Pathogen Informatics"/>
        </authorList>
    </citation>
    <scope>NUCLEOTIDE SEQUENCE [LARGE SCALE GENOMIC DNA]</scope>
    <source>
        <strain evidence="3">Lake Konstanz</strain>
    </source>
</reference>
<feature type="compositionally biased region" description="Polar residues" evidence="1">
    <location>
        <begin position="1"/>
        <end position="11"/>
    </location>
</feature>
<name>A0A0S4INC5_BODSA</name>
<keyword evidence="3" id="KW-1185">Reference proteome</keyword>
<gene>
    <name evidence="2" type="ORF">BSAL_64435</name>
</gene>